<evidence type="ECO:0000313" key="1">
    <source>
        <dbReference type="EMBL" id="AUT71303.1"/>
    </source>
</evidence>
<organism evidence="1 4">
    <name type="scientific">Paraburkholderia hospita</name>
    <dbReference type="NCBI Taxonomy" id="169430"/>
    <lineage>
        <taxon>Bacteria</taxon>
        <taxon>Pseudomonadati</taxon>
        <taxon>Pseudomonadota</taxon>
        <taxon>Betaproteobacteria</taxon>
        <taxon>Burkholderiales</taxon>
        <taxon>Burkholderiaceae</taxon>
        <taxon>Paraburkholderia</taxon>
    </lineage>
</organism>
<dbReference type="EMBL" id="AKAU01000253">
    <property type="protein sequence ID" value="EIM95221.1"/>
    <property type="molecule type" value="Genomic_DNA"/>
</dbReference>
<keyword evidence="3" id="KW-1185">Reference proteome</keyword>
<dbReference type="Proteomes" id="UP000004980">
    <property type="component" value="Unassembled WGS sequence"/>
</dbReference>
<sequence>MTPVNLPGGARAMELGVIYSSAGHGCGFGTTGEWRSNPAPLPGMRGLVTTGTMLAPAG</sequence>
<dbReference type="EMBL" id="CP026106">
    <property type="protein sequence ID" value="AUT71303.1"/>
    <property type="molecule type" value="Genomic_DNA"/>
</dbReference>
<dbReference type="GeneID" id="55531325"/>
<gene>
    <name evidence="1" type="ORF">C2L64_23740</name>
    <name evidence="2" type="ORF">WQE_40414</name>
</gene>
<reference evidence="2 3" key="1">
    <citation type="journal article" date="2012" name="J. Bacteriol.">
        <title>Draft Genome Sequence of the Soil Bacterium Burkholderia terrae Strain BS001, Which Interacts with Fungal Surface Structures.</title>
        <authorList>
            <person name="Nazir R."/>
            <person name="Hansen M.A."/>
            <person name="Sorensen S."/>
            <person name="van Elsas J.D."/>
        </authorList>
    </citation>
    <scope>NUCLEOTIDE SEQUENCE [LARGE SCALE GENOMIC DNA]</scope>
    <source>
        <strain evidence="2 3">BS001</strain>
    </source>
</reference>
<proteinExistence type="predicted"/>
<accession>A0AAJ5BQ00</accession>
<dbReference type="KEGG" id="phs:C2L64_23740"/>
<evidence type="ECO:0000313" key="4">
    <source>
        <dbReference type="Proteomes" id="UP000236649"/>
    </source>
</evidence>
<protein>
    <submittedName>
        <fullName evidence="1">Terephthalate dihydrodiol dehydrogenase</fullName>
    </submittedName>
</protein>
<dbReference type="RefSeq" id="WP_007745630.1">
    <property type="nucleotide sequence ID" value="NZ_AKAU01000253.1"/>
</dbReference>
<dbReference type="Proteomes" id="UP000236649">
    <property type="component" value="Chromosome 2"/>
</dbReference>
<evidence type="ECO:0000313" key="2">
    <source>
        <dbReference type="EMBL" id="EIM95221.1"/>
    </source>
</evidence>
<evidence type="ECO:0000313" key="3">
    <source>
        <dbReference type="Proteomes" id="UP000004980"/>
    </source>
</evidence>
<name>A0AAJ5BQ00_9BURK</name>
<dbReference type="AlphaFoldDB" id="A0AAJ5BQ00"/>
<reference evidence="1 4" key="2">
    <citation type="submission" date="2018-01" db="EMBL/GenBank/DDBJ databases">
        <title>Species boundaries and ecological features among Paraburkholderia terrae DSMZ17804T, P. hospita DSMZ17164T and P. caribensis DSMZ13236T.</title>
        <authorList>
            <person name="Pratama A.A."/>
        </authorList>
    </citation>
    <scope>NUCLEOTIDE SEQUENCE [LARGE SCALE GENOMIC DNA]</scope>
    <source>
        <strain evidence="1 4">DSM 17164</strain>
    </source>
</reference>